<feature type="transmembrane region" description="Helical" evidence="8">
    <location>
        <begin position="59"/>
        <end position="80"/>
    </location>
</feature>
<accession>A0A1Y5XKS7</accession>
<dbReference type="PANTHER" id="PTHR30561:SF1">
    <property type="entry name" value="MULTIDRUG TRANSPORTER EMRE"/>
    <property type="match status" value="1"/>
</dbReference>
<dbReference type="PANTHER" id="PTHR30561">
    <property type="entry name" value="SMR FAMILY PROTON-DEPENDENT DRUG EFFLUX TRANSPORTER SUGE"/>
    <property type="match status" value="1"/>
</dbReference>
<name>A0A1Y5XKS7_KIBAR</name>
<comment type="similarity">
    <text evidence="7">Belongs to the drug/metabolite transporter (DMT) superfamily. Small multidrug resistance (SMR) (TC 2.A.7.1) family.</text>
</comment>
<keyword evidence="6 8" id="KW-0472">Membrane</keyword>
<proteinExistence type="inferred from homology"/>
<dbReference type="Proteomes" id="UP000192674">
    <property type="component" value="Unassembled WGS sequence"/>
</dbReference>
<keyword evidence="10" id="KW-1185">Reference proteome</keyword>
<sequence>MPPYLLLAIAIVGEVAATTALKLSENFSKLVPSIVVVAGYVVAFGVLGKLLKDGFPVGVAYAIWAAAGIAAVAAIGAVFFAEPVNWTMAGGLLLVIGGVVMLELGRAH</sequence>
<dbReference type="RefSeq" id="WP_033382339.1">
    <property type="nucleotide sequence ID" value="NZ_FWXV01000002.1"/>
</dbReference>
<dbReference type="InterPro" id="IPR000390">
    <property type="entry name" value="Small_drug/metabolite_transptr"/>
</dbReference>
<evidence type="ECO:0000256" key="5">
    <source>
        <dbReference type="ARBA" id="ARBA00022989"/>
    </source>
</evidence>
<dbReference type="OrthoDB" id="3175079at2"/>
<feature type="transmembrane region" description="Helical" evidence="8">
    <location>
        <begin position="27"/>
        <end position="47"/>
    </location>
</feature>
<evidence type="ECO:0000256" key="1">
    <source>
        <dbReference type="ARBA" id="ARBA00004651"/>
    </source>
</evidence>
<evidence type="ECO:0000256" key="7">
    <source>
        <dbReference type="RuleBase" id="RU003942"/>
    </source>
</evidence>
<dbReference type="InterPro" id="IPR037185">
    <property type="entry name" value="EmrE-like"/>
</dbReference>
<gene>
    <name evidence="9" type="ORF">SAMN05661093_03097</name>
</gene>
<dbReference type="GO" id="GO:0005886">
    <property type="term" value="C:plasma membrane"/>
    <property type="evidence" value="ECO:0007669"/>
    <property type="project" value="UniProtKB-SubCell"/>
</dbReference>
<dbReference type="AlphaFoldDB" id="A0A1Y5XKS7"/>
<keyword evidence="5 8" id="KW-1133">Transmembrane helix</keyword>
<organism evidence="9 10">
    <name type="scientific">Kibdelosporangium aridum</name>
    <dbReference type="NCBI Taxonomy" id="2030"/>
    <lineage>
        <taxon>Bacteria</taxon>
        <taxon>Bacillati</taxon>
        <taxon>Actinomycetota</taxon>
        <taxon>Actinomycetes</taxon>
        <taxon>Pseudonocardiales</taxon>
        <taxon>Pseudonocardiaceae</taxon>
        <taxon>Kibdelosporangium</taxon>
    </lineage>
</organism>
<reference evidence="9 10" key="1">
    <citation type="submission" date="2017-04" db="EMBL/GenBank/DDBJ databases">
        <authorList>
            <person name="Afonso C.L."/>
            <person name="Miller P.J."/>
            <person name="Scott M.A."/>
            <person name="Spackman E."/>
            <person name="Goraichik I."/>
            <person name="Dimitrov K.M."/>
            <person name="Suarez D.L."/>
            <person name="Swayne D.E."/>
        </authorList>
    </citation>
    <scope>NUCLEOTIDE SEQUENCE [LARGE SCALE GENOMIC DNA]</scope>
    <source>
        <strain evidence="9 10">DSM 43828</strain>
    </source>
</reference>
<evidence type="ECO:0000313" key="10">
    <source>
        <dbReference type="Proteomes" id="UP000192674"/>
    </source>
</evidence>
<evidence type="ECO:0000256" key="2">
    <source>
        <dbReference type="ARBA" id="ARBA00022448"/>
    </source>
</evidence>
<keyword evidence="4 7" id="KW-0812">Transmembrane</keyword>
<dbReference type="GO" id="GO:0022857">
    <property type="term" value="F:transmembrane transporter activity"/>
    <property type="evidence" value="ECO:0007669"/>
    <property type="project" value="InterPro"/>
</dbReference>
<dbReference type="SUPFAM" id="SSF103481">
    <property type="entry name" value="Multidrug resistance efflux transporter EmrE"/>
    <property type="match status" value="1"/>
</dbReference>
<dbReference type="EMBL" id="FWXV01000002">
    <property type="protein sequence ID" value="SMC95051.1"/>
    <property type="molecule type" value="Genomic_DNA"/>
</dbReference>
<evidence type="ECO:0000256" key="8">
    <source>
        <dbReference type="SAM" id="Phobius"/>
    </source>
</evidence>
<protein>
    <submittedName>
        <fullName evidence="9">Small multidrug resistance pump</fullName>
    </submittedName>
</protein>
<feature type="transmembrane region" description="Helical" evidence="8">
    <location>
        <begin position="86"/>
        <end position="105"/>
    </location>
</feature>
<evidence type="ECO:0000256" key="4">
    <source>
        <dbReference type="ARBA" id="ARBA00022692"/>
    </source>
</evidence>
<evidence type="ECO:0000256" key="6">
    <source>
        <dbReference type="ARBA" id="ARBA00023136"/>
    </source>
</evidence>
<evidence type="ECO:0000256" key="3">
    <source>
        <dbReference type="ARBA" id="ARBA00022475"/>
    </source>
</evidence>
<keyword evidence="2" id="KW-0813">Transport</keyword>
<dbReference type="Gene3D" id="1.10.3730.20">
    <property type="match status" value="1"/>
</dbReference>
<comment type="subcellular location">
    <subcellularLocation>
        <location evidence="1 7">Cell membrane</location>
        <topology evidence="1 7">Multi-pass membrane protein</topology>
    </subcellularLocation>
</comment>
<dbReference type="Pfam" id="PF00893">
    <property type="entry name" value="Multi_Drug_Res"/>
    <property type="match status" value="1"/>
</dbReference>
<evidence type="ECO:0000313" key="9">
    <source>
        <dbReference type="EMBL" id="SMC95051.1"/>
    </source>
</evidence>
<keyword evidence="3" id="KW-1003">Cell membrane</keyword>
<dbReference type="InterPro" id="IPR045324">
    <property type="entry name" value="Small_multidrug_res"/>
</dbReference>